<feature type="compositionally biased region" description="Basic and acidic residues" evidence="5">
    <location>
        <begin position="137"/>
        <end position="172"/>
    </location>
</feature>
<dbReference type="GO" id="GO:0045292">
    <property type="term" value="P:mRNA cis splicing, via spliceosome"/>
    <property type="evidence" value="ECO:0007669"/>
    <property type="project" value="TreeGrafter"/>
</dbReference>
<dbReference type="EMBL" id="SNSC02000022">
    <property type="protein sequence ID" value="TID14732.1"/>
    <property type="molecule type" value="Genomic_DNA"/>
</dbReference>
<keyword evidence="7" id="KW-1185">Reference proteome</keyword>
<proteinExistence type="inferred from homology"/>
<evidence type="ECO:0000256" key="5">
    <source>
        <dbReference type="SAM" id="MobiDB-lite"/>
    </source>
</evidence>
<feature type="compositionally biased region" description="Basic and acidic residues" evidence="5">
    <location>
        <begin position="244"/>
        <end position="259"/>
    </location>
</feature>
<dbReference type="GO" id="GO:0071013">
    <property type="term" value="C:catalytic step 2 spliceosome"/>
    <property type="evidence" value="ECO:0007669"/>
    <property type="project" value="TreeGrafter"/>
</dbReference>
<evidence type="ECO:0000256" key="2">
    <source>
        <dbReference type="ARBA" id="ARBA00006644"/>
    </source>
</evidence>
<dbReference type="AlphaFoldDB" id="A0A4Z1P317"/>
<comment type="similarity">
    <text evidence="2">Belongs to the CWC15 family.</text>
</comment>
<comment type="caution">
    <text evidence="6">The sequence shown here is derived from an EMBL/GenBank/DDBJ whole genome shotgun (WGS) entry which is preliminary data.</text>
</comment>
<feature type="region of interest" description="Disordered" evidence="5">
    <location>
        <begin position="228"/>
        <end position="268"/>
    </location>
</feature>
<protein>
    <submittedName>
        <fullName evidence="6">Pre-mrna-splicing factor cwc15</fullName>
    </submittedName>
</protein>
<dbReference type="InterPro" id="IPR006973">
    <property type="entry name" value="Cwf_Cwc_15"/>
</dbReference>
<comment type="function">
    <text evidence="1">Involved in pre-mRNA splicing.</text>
</comment>
<feature type="region of interest" description="Disordered" evidence="5">
    <location>
        <begin position="1"/>
        <end position="51"/>
    </location>
</feature>
<feature type="compositionally biased region" description="Acidic residues" evidence="5">
    <location>
        <begin position="85"/>
        <end position="96"/>
    </location>
</feature>
<sequence length="375" mass="41342">MTTAHRPTFDPARGKEAQRGPAFHQRLLPAHTSLKYRKEGQGGDAENEVRDLRAELLRAEAAHFAKKNGNEDASSAAPKRTIEDATADTDDVDNEDPEAKRRRLILEEARDLDADSDGSSDESSDEESDDEEDETAELMRELEKIKRERAEQRAKEEAEKAAEEQEQREFDIARGNPLLNPKDFNMRRRWDDDVVFKNQARGTEDKKSKEFVNDLLRSDFHKRFMHRSNMSGAGFGNKTATQPTHDDHDESYRFGKHGDGGAYSNAHEKYGSGATGGAGFGNKSNPDIDVENYNNQDVRFGTQSSTAPYSGGHPDYGSGSTGGAGFGNKTGQMDRGDSAVGKVMEKVGGLVKNKGLVEKGHAKRGEAGLAKDETF</sequence>
<keyword evidence="4" id="KW-0508">mRNA splicing</keyword>
<feature type="region of interest" description="Disordered" evidence="5">
    <location>
        <begin position="63"/>
        <end position="184"/>
    </location>
</feature>
<feature type="compositionally biased region" description="Basic and acidic residues" evidence="5">
    <location>
        <begin position="36"/>
        <end position="51"/>
    </location>
</feature>
<dbReference type="OrthoDB" id="30179at2759"/>
<feature type="compositionally biased region" description="Gly residues" evidence="5">
    <location>
        <begin position="319"/>
        <end position="328"/>
    </location>
</feature>
<evidence type="ECO:0000256" key="4">
    <source>
        <dbReference type="ARBA" id="ARBA00023187"/>
    </source>
</evidence>
<dbReference type="Proteomes" id="UP000298493">
    <property type="component" value="Unassembled WGS sequence"/>
</dbReference>
<dbReference type="PANTHER" id="PTHR12718">
    <property type="entry name" value="CELL CYCLE CONTROL PROTEIN CWF15"/>
    <property type="match status" value="1"/>
</dbReference>
<evidence type="ECO:0000313" key="6">
    <source>
        <dbReference type="EMBL" id="TID14732.1"/>
    </source>
</evidence>
<reference evidence="6 7" key="1">
    <citation type="submission" date="2019-04" db="EMBL/GenBank/DDBJ databases">
        <title>High contiguity whole genome sequence and gene annotation resource for two Venturia nashicola isolates.</title>
        <authorList>
            <person name="Prokchorchik M."/>
            <person name="Won K."/>
            <person name="Lee Y."/>
            <person name="Choi E.D."/>
            <person name="Segonzac C."/>
            <person name="Sohn K.H."/>
        </authorList>
    </citation>
    <scope>NUCLEOTIDE SEQUENCE [LARGE SCALE GENOMIC DNA]</scope>
    <source>
        <strain evidence="6 7">PRI2</strain>
    </source>
</reference>
<dbReference type="Pfam" id="PF04889">
    <property type="entry name" value="Cwf_Cwc_15"/>
    <property type="match status" value="1"/>
</dbReference>
<feature type="compositionally biased region" description="Basic and acidic residues" evidence="5">
    <location>
        <begin position="104"/>
        <end position="113"/>
    </location>
</feature>
<dbReference type="PANTHER" id="PTHR12718:SF2">
    <property type="entry name" value="SPLICEOSOME-ASSOCIATED PROTEIN CWC15 HOMOLOG"/>
    <property type="match status" value="1"/>
</dbReference>
<gene>
    <name evidence="6" type="ORF">E6O75_ATG08878</name>
</gene>
<dbReference type="GO" id="GO:0003723">
    <property type="term" value="F:RNA binding"/>
    <property type="evidence" value="ECO:0007669"/>
    <property type="project" value="TreeGrafter"/>
</dbReference>
<accession>A0A4Z1P317</accession>
<organism evidence="6 7">
    <name type="scientific">Venturia nashicola</name>
    <dbReference type="NCBI Taxonomy" id="86259"/>
    <lineage>
        <taxon>Eukaryota</taxon>
        <taxon>Fungi</taxon>
        <taxon>Dikarya</taxon>
        <taxon>Ascomycota</taxon>
        <taxon>Pezizomycotina</taxon>
        <taxon>Dothideomycetes</taxon>
        <taxon>Pleosporomycetidae</taxon>
        <taxon>Venturiales</taxon>
        <taxon>Venturiaceae</taxon>
        <taxon>Venturia</taxon>
    </lineage>
</organism>
<feature type="region of interest" description="Disordered" evidence="5">
    <location>
        <begin position="300"/>
        <end position="341"/>
    </location>
</feature>
<keyword evidence="3" id="KW-0507">mRNA processing</keyword>
<evidence type="ECO:0000256" key="1">
    <source>
        <dbReference type="ARBA" id="ARBA00003777"/>
    </source>
</evidence>
<evidence type="ECO:0000313" key="7">
    <source>
        <dbReference type="Proteomes" id="UP000298493"/>
    </source>
</evidence>
<name>A0A4Z1P317_9PEZI</name>
<feature type="compositionally biased region" description="Acidic residues" evidence="5">
    <location>
        <begin position="114"/>
        <end position="136"/>
    </location>
</feature>
<dbReference type="STRING" id="86259.A0A4Z1P317"/>
<evidence type="ECO:0000256" key="3">
    <source>
        <dbReference type="ARBA" id="ARBA00022664"/>
    </source>
</evidence>